<dbReference type="AlphaFoldDB" id="B3S7V7"/>
<keyword evidence="6 7" id="KW-0472">Membrane</keyword>
<dbReference type="Gene3D" id="1.20.1070.10">
    <property type="entry name" value="Rhodopsin 7-helix transmembrane proteins"/>
    <property type="match status" value="1"/>
</dbReference>
<keyword evidence="3 7" id="KW-0812">Transmembrane</keyword>
<dbReference type="InterPro" id="IPR000276">
    <property type="entry name" value="GPCR_Rhodpsn"/>
</dbReference>
<keyword evidence="4" id="KW-0677">Repeat</keyword>
<evidence type="ECO:0000256" key="3">
    <source>
        <dbReference type="ARBA" id="ARBA00022692"/>
    </source>
</evidence>
<evidence type="ECO:0000256" key="4">
    <source>
        <dbReference type="ARBA" id="ARBA00022737"/>
    </source>
</evidence>
<dbReference type="PRINTS" id="PR00237">
    <property type="entry name" value="GPCRRHODOPSN"/>
</dbReference>
<dbReference type="STRING" id="10228.B3S7V7"/>
<protein>
    <recommendedName>
        <fullName evidence="8">G-protein coupled receptors family 1 profile domain-containing protein</fullName>
    </recommendedName>
</protein>
<evidence type="ECO:0000313" key="9">
    <source>
        <dbReference type="EMBL" id="EDV21260.1"/>
    </source>
</evidence>
<feature type="transmembrane region" description="Helical" evidence="7">
    <location>
        <begin position="205"/>
        <end position="231"/>
    </location>
</feature>
<dbReference type="GeneID" id="6757440"/>
<dbReference type="Proteomes" id="UP000009022">
    <property type="component" value="Unassembled WGS sequence"/>
</dbReference>
<dbReference type="FunCoup" id="B3S7V7">
    <property type="interactions" value="262"/>
</dbReference>
<dbReference type="CTD" id="6757440"/>
<sequence>MNATERIQVLQQFDSLRAVSWIIGILALIANISVIIWMVCYMYNPLRWFSQRNPRNITNNPYLLIIFNLAVADLLGALYLIILAISDATFKINGDFQTPNGTYINNWIVSPTCFLERILSQVSLLMSIFITFFITVSRFIQVVCPYSGLEVTIKKSRIALLSLWIISFTIAIVGAVESSHVSLRKQDHLSILGFLCQLESLETPVIIGIVYSELLLGIIGYVGTIILYLIIACKLKKTRSSINSINRSKAESKIHLIIAWIVLLRTQQYHDSSYIGKLS</sequence>
<evidence type="ECO:0000256" key="5">
    <source>
        <dbReference type="ARBA" id="ARBA00022989"/>
    </source>
</evidence>
<organism evidence="9 10">
    <name type="scientific">Trichoplax adhaerens</name>
    <name type="common">Trichoplax reptans</name>
    <dbReference type="NCBI Taxonomy" id="10228"/>
    <lineage>
        <taxon>Eukaryota</taxon>
        <taxon>Metazoa</taxon>
        <taxon>Placozoa</taxon>
        <taxon>Uniplacotomia</taxon>
        <taxon>Trichoplacea</taxon>
        <taxon>Trichoplacidae</taxon>
        <taxon>Trichoplax</taxon>
    </lineage>
</organism>
<dbReference type="PhylomeDB" id="B3S7V7"/>
<dbReference type="HOGENOM" id="CLU_068139_0_0_1"/>
<evidence type="ECO:0000256" key="2">
    <source>
        <dbReference type="ARBA" id="ARBA00022614"/>
    </source>
</evidence>
<feature type="transmembrane region" description="Helical" evidence="7">
    <location>
        <begin position="18"/>
        <end position="41"/>
    </location>
</feature>
<dbReference type="PANTHER" id="PTHR24372">
    <property type="entry name" value="GLYCOPROTEIN HORMONE RECEPTOR"/>
    <property type="match status" value="1"/>
</dbReference>
<dbReference type="Pfam" id="PF00001">
    <property type="entry name" value="7tm_1"/>
    <property type="match status" value="1"/>
</dbReference>
<evidence type="ECO:0000256" key="6">
    <source>
        <dbReference type="ARBA" id="ARBA00023136"/>
    </source>
</evidence>
<dbReference type="GO" id="GO:0009755">
    <property type="term" value="P:hormone-mediated signaling pathway"/>
    <property type="evidence" value="ECO:0000318"/>
    <property type="project" value="GO_Central"/>
</dbReference>
<comment type="subcellular location">
    <subcellularLocation>
        <location evidence="1">Membrane</location>
    </subcellularLocation>
</comment>
<evidence type="ECO:0000256" key="1">
    <source>
        <dbReference type="ARBA" id="ARBA00004370"/>
    </source>
</evidence>
<dbReference type="InParanoid" id="B3S7V7"/>
<accession>B3S7V7</accession>
<name>B3S7V7_TRIAD</name>
<dbReference type="PANTHER" id="PTHR24372:SF77">
    <property type="entry name" value="G-PROTEIN COUPLED RECEPTORS FAMILY 1 PROFILE DOMAIN-CONTAINING PROTEIN"/>
    <property type="match status" value="1"/>
</dbReference>
<feature type="transmembrane region" description="Helical" evidence="7">
    <location>
        <begin position="158"/>
        <end position="176"/>
    </location>
</feature>
<keyword evidence="5 7" id="KW-1133">Transmembrane helix</keyword>
<dbReference type="RefSeq" id="XP_002116227.1">
    <property type="nucleotide sequence ID" value="XM_002116191.1"/>
</dbReference>
<evidence type="ECO:0000259" key="8">
    <source>
        <dbReference type="PROSITE" id="PS50262"/>
    </source>
</evidence>
<reference evidence="9 10" key="1">
    <citation type="journal article" date="2008" name="Nature">
        <title>The Trichoplax genome and the nature of placozoans.</title>
        <authorList>
            <person name="Srivastava M."/>
            <person name="Begovic E."/>
            <person name="Chapman J."/>
            <person name="Putnam N.H."/>
            <person name="Hellsten U."/>
            <person name="Kawashima T."/>
            <person name="Kuo A."/>
            <person name="Mitros T."/>
            <person name="Salamov A."/>
            <person name="Carpenter M.L."/>
            <person name="Signorovitch A.Y."/>
            <person name="Moreno M.A."/>
            <person name="Kamm K."/>
            <person name="Grimwood J."/>
            <person name="Schmutz J."/>
            <person name="Shapiro H."/>
            <person name="Grigoriev I.V."/>
            <person name="Buss L.W."/>
            <person name="Schierwater B."/>
            <person name="Dellaporta S.L."/>
            <person name="Rokhsar D.S."/>
        </authorList>
    </citation>
    <scope>NUCLEOTIDE SEQUENCE [LARGE SCALE GENOMIC DNA]</scope>
    <source>
        <strain evidence="9 10">Grell-BS-1999</strain>
    </source>
</reference>
<feature type="transmembrane region" description="Helical" evidence="7">
    <location>
        <begin position="62"/>
        <end position="85"/>
    </location>
</feature>
<dbReference type="EMBL" id="DS985254">
    <property type="protein sequence ID" value="EDV21260.1"/>
    <property type="molecule type" value="Genomic_DNA"/>
</dbReference>
<evidence type="ECO:0000313" key="10">
    <source>
        <dbReference type="Proteomes" id="UP000009022"/>
    </source>
</evidence>
<keyword evidence="2" id="KW-0433">Leucine-rich repeat</keyword>
<dbReference type="PROSITE" id="PS50262">
    <property type="entry name" value="G_PROTEIN_RECEP_F1_2"/>
    <property type="match status" value="1"/>
</dbReference>
<dbReference type="KEGG" id="tad:TRIADDRAFT_60311"/>
<feature type="domain" description="G-protein coupled receptors family 1 profile" evidence="8">
    <location>
        <begin position="30"/>
        <end position="279"/>
    </location>
</feature>
<dbReference type="InterPro" id="IPR017452">
    <property type="entry name" value="GPCR_Rhodpsn_7TM"/>
</dbReference>
<proteinExistence type="predicted"/>
<dbReference type="GO" id="GO:0005886">
    <property type="term" value="C:plasma membrane"/>
    <property type="evidence" value="ECO:0000318"/>
    <property type="project" value="GO_Central"/>
</dbReference>
<dbReference type="GO" id="GO:0007189">
    <property type="term" value="P:adenylate cyclase-activating G protein-coupled receptor signaling pathway"/>
    <property type="evidence" value="ECO:0000318"/>
    <property type="project" value="GO_Central"/>
</dbReference>
<keyword evidence="10" id="KW-1185">Reference proteome</keyword>
<feature type="transmembrane region" description="Helical" evidence="7">
    <location>
        <begin position="124"/>
        <end position="146"/>
    </location>
</feature>
<evidence type="ECO:0000256" key="7">
    <source>
        <dbReference type="SAM" id="Phobius"/>
    </source>
</evidence>
<gene>
    <name evidence="9" type="ORF">TRIADDRAFT_60311</name>
</gene>
<dbReference type="GO" id="GO:0008528">
    <property type="term" value="F:G protein-coupled peptide receptor activity"/>
    <property type="evidence" value="ECO:0000318"/>
    <property type="project" value="GO_Central"/>
</dbReference>
<dbReference type="SUPFAM" id="SSF81321">
    <property type="entry name" value="Family A G protein-coupled receptor-like"/>
    <property type="match status" value="1"/>
</dbReference>